<feature type="region of interest" description="Disordered" evidence="4">
    <location>
        <begin position="58"/>
        <end position="83"/>
    </location>
</feature>
<evidence type="ECO:0000313" key="6">
    <source>
        <dbReference type="EMBL" id="SFL59993.1"/>
    </source>
</evidence>
<evidence type="ECO:0000256" key="1">
    <source>
        <dbReference type="ARBA" id="ARBA00005104"/>
    </source>
</evidence>
<evidence type="ECO:0000256" key="2">
    <source>
        <dbReference type="ARBA" id="ARBA00022857"/>
    </source>
</evidence>
<dbReference type="GO" id="GO:0008703">
    <property type="term" value="F:5-amino-6-(5-phosphoribosylamino)uracil reductase activity"/>
    <property type="evidence" value="ECO:0007669"/>
    <property type="project" value="InterPro"/>
</dbReference>
<dbReference type="PANTHER" id="PTHR38011">
    <property type="entry name" value="DIHYDROFOLATE REDUCTASE FAMILY PROTEIN (AFU_ORTHOLOGUE AFUA_8G06820)"/>
    <property type="match status" value="1"/>
</dbReference>
<proteinExistence type="predicted"/>
<accession>A0A1I4J1B2</accession>
<organism evidence="6 7">
    <name type="scientific">Methylobacterium pseudosasicola</name>
    <dbReference type="NCBI Taxonomy" id="582667"/>
    <lineage>
        <taxon>Bacteria</taxon>
        <taxon>Pseudomonadati</taxon>
        <taxon>Pseudomonadota</taxon>
        <taxon>Alphaproteobacteria</taxon>
        <taxon>Hyphomicrobiales</taxon>
        <taxon>Methylobacteriaceae</taxon>
        <taxon>Methylobacterium</taxon>
    </lineage>
</organism>
<dbReference type="Proteomes" id="UP000199048">
    <property type="component" value="Unassembled WGS sequence"/>
</dbReference>
<reference evidence="7" key="1">
    <citation type="submission" date="2016-10" db="EMBL/GenBank/DDBJ databases">
        <authorList>
            <person name="Varghese N."/>
            <person name="Submissions S."/>
        </authorList>
    </citation>
    <scope>NUCLEOTIDE SEQUENCE [LARGE SCALE GENOMIC DNA]</scope>
    <source>
        <strain evidence="7">BL36</strain>
    </source>
</reference>
<dbReference type="InterPro" id="IPR024072">
    <property type="entry name" value="DHFR-like_dom_sf"/>
</dbReference>
<dbReference type="GO" id="GO:0009231">
    <property type="term" value="P:riboflavin biosynthetic process"/>
    <property type="evidence" value="ECO:0007669"/>
    <property type="project" value="InterPro"/>
</dbReference>
<dbReference type="OrthoDB" id="9800865at2"/>
<protein>
    <submittedName>
        <fullName evidence="6">Pyrimidine reductase, riboflavin biosynthesis</fullName>
    </submittedName>
</protein>
<keyword evidence="2" id="KW-0521">NADP</keyword>
<comment type="pathway">
    <text evidence="1">Cofactor biosynthesis; riboflavin biosynthesis.</text>
</comment>
<feature type="compositionally biased region" description="Basic and acidic residues" evidence="4">
    <location>
        <begin position="67"/>
        <end position="82"/>
    </location>
</feature>
<keyword evidence="7" id="KW-1185">Reference proteome</keyword>
<evidence type="ECO:0000313" key="7">
    <source>
        <dbReference type="Proteomes" id="UP000199048"/>
    </source>
</evidence>
<dbReference type="Gene3D" id="3.40.430.10">
    <property type="entry name" value="Dihydrofolate Reductase, subunit A"/>
    <property type="match status" value="1"/>
</dbReference>
<dbReference type="STRING" id="582667.SAMN05192568_100764"/>
<name>A0A1I4J1B2_9HYPH</name>
<dbReference type="EMBL" id="FOTK01000007">
    <property type="protein sequence ID" value="SFL59993.1"/>
    <property type="molecule type" value="Genomic_DNA"/>
</dbReference>
<evidence type="ECO:0000256" key="3">
    <source>
        <dbReference type="ARBA" id="ARBA00023002"/>
    </source>
</evidence>
<keyword evidence="3" id="KW-0560">Oxidoreductase</keyword>
<sequence>MADAQRPYVICHMTTSVDGRIKVRRWKTLDADSHYERVHGDLKGDAWMCGRVTMQGYADSADPLPESVRDDTSPIPREDHVAKSGASGYAVALDARGRLDWGARNDIEGDHIVVVLTESVPDAHLRALRAGGQSYLFAGDRDVDFTLAVTKLRTLFGIERLLVEGGGHINGSMLKAGVIDELSLLLAPAVDGVSGTPALFDFAGGEEDSMGGRCKLELTSCEPLSGGVVWLRYRITPVAEVAPR</sequence>
<feature type="domain" description="Bacterial bifunctional deaminase-reductase C-terminal" evidence="5">
    <location>
        <begin position="7"/>
        <end position="229"/>
    </location>
</feature>
<gene>
    <name evidence="6" type="ORF">SAMN05192568_100764</name>
</gene>
<dbReference type="AlphaFoldDB" id="A0A1I4J1B2"/>
<dbReference type="SUPFAM" id="SSF53597">
    <property type="entry name" value="Dihydrofolate reductase-like"/>
    <property type="match status" value="1"/>
</dbReference>
<dbReference type="Pfam" id="PF01872">
    <property type="entry name" value="RibD_C"/>
    <property type="match status" value="1"/>
</dbReference>
<evidence type="ECO:0000259" key="5">
    <source>
        <dbReference type="Pfam" id="PF01872"/>
    </source>
</evidence>
<dbReference type="InterPro" id="IPR050765">
    <property type="entry name" value="Riboflavin_Biosynth_HTPR"/>
</dbReference>
<evidence type="ECO:0000256" key="4">
    <source>
        <dbReference type="SAM" id="MobiDB-lite"/>
    </source>
</evidence>
<dbReference type="PANTHER" id="PTHR38011:SF7">
    <property type="entry name" value="2,5-DIAMINO-6-RIBOSYLAMINO-4(3H)-PYRIMIDINONE 5'-PHOSPHATE REDUCTASE"/>
    <property type="match status" value="1"/>
</dbReference>
<dbReference type="RefSeq" id="WP_092039271.1">
    <property type="nucleotide sequence ID" value="NZ_FOTK01000007.1"/>
</dbReference>
<dbReference type="InterPro" id="IPR002734">
    <property type="entry name" value="RibDG_C"/>
</dbReference>